<dbReference type="Proteomes" id="UP001310290">
    <property type="component" value="Unassembled WGS sequence"/>
</dbReference>
<evidence type="ECO:0000313" key="5">
    <source>
        <dbReference type="EMBL" id="MEH0639566.1"/>
    </source>
</evidence>
<dbReference type="Pfam" id="PF00440">
    <property type="entry name" value="TetR_N"/>
    <property type="match status" value="1"/>
</dbReference>
<feature type="DNA-binding region" description="H-T-H motif" evidence="2">
    <location>
        <begin position="53"/>
        <end position="72"/>
    </location>
</feature>
<feature type="compositionally biased region" description="Basic and acidic residues" evidence="3">
    <location>
        <begin position="20"/>
        <end position="31"/>
    </location>
</feature>
<accession>A0ABU8B0V3</accession>
<feature type="region of interest" description="Disordered" evidence="3">
    <location>
        <begin position="1"/>
        <end position="33"/>
    </location>
</feature>
<dbReference type="PANTHER" id="PTHR30328">
    <property type="entry name" value="TRANSCRIPTIONAL REPRESSOR"/>
    <property type="match status" value="1"/>
</dbReference>
<feature type="region of interest" description="Disordered" evidence="3">
    <location>
        <begin position="214"/>
        <end position="241"/>
    </location>
</feature>
<evidence type="ECO:0000259" key="4">
    <source>
        <dbReference type="PROSITE" id="PS50977"/>
    </source>
</evidence>
<comment type="caution">
    <text evidence="5">The sequence shown here is derived from an EMBL/GenBank/DDBJ whole genome shotgun (WGS) entry which is preliminary data.</text>
</comment>
<dbReference type="InterPro" id="IPR036271">
    <property type="entry name" value="Tet_transcr_reg_TetR-rel_C_sf"/>
</dbReference>
<dbReference type="PRINTS" id="PR00455">
    <property type="entry name" value="HTHTETR"/>
</dbReference>
<dbReference type="SUPFAM" id="SSF48498">
    <property type="entry name" value="Tetracyclin repressor-like, C-terminal domain"/>
    <property type="match status" value="1"/>
</dbReference>
<dbReference type="InterPro" id="IPR050109">
    <property type="entry name" value="HTH-type_TetR-like_transc_reg"/>
</dbReference>
<evidence type="ECO:0000256" key="1">
    <source>
        <dbReference type="ARBA" id="ARBA00023125"/>
    </source>
</evidence>
<reference evidence="5" key="1">
    <citation type="submission" date="2023-04" db="EMBL/GenBank/DDBJ databases">
        <title>Genomic diversity of scab-causing Streptomyces spp. in the province of Quebec, Canada.</title>
        <authorList>
            <person name="Biessy A."/>
            <person name="Cadieux M."/>
            <person name="Ciotola M."/>
            <person name="Filion M."/>
        </authorList>
    </citation>
    <scope>NUCLEOTIDE SEQUENCE</scope>
    <source>
        <strain evidence="5">B21-115</strain>
    </source>
</reference>
<dbReference type="InterPro" id="IPR009057">
    <property type="entry name" value="Homeodomain-like_sf"/>
</dbReference>
<dbReference type="RefSeq" id="WP_334661961.1">
    <property type="nucleotide sequence ID" value="NZ_JARULZ010000003.1"/>
</dbReference>
<evidence type="ECO:0000256" key="3">
    <source>
        <dbReference type="SAM" id="MobiDB-lite"/>
    </source>
</evidence>
<dbReference type="InterPro" id="IPR001647">
    <property type="entry name" value="HTH_TetR"/>
</dbReference>
<evidence type="ECO:0000313" key="6">
    <source>
        <dbReference type="Proteomes" id="UP001310290"/>
    </source>
</evidence>
<keyword evidence="1 2" id="KW-0238">DNA-binding</keyword>
<dbReference type="PROSITE" id="PS50977">
    <property type="entry name" value="HTH_TETR_2"/>
    <property type="match status" value="1"/>
</dbReference>
<protein>
    <submittedName>
        <fullName evidence="5">TetR family transcriptional regulator</fullName>
    </submittedName>
</protein>
<dbReference type="EMBL" id="JARULZ010000003">
    <property type="protein sequence ID" value="MEH0639566.1"/>
    <property type="molecule type" value="Genomic_DNA"/>
</dbReference>
<organism evidence="5 6">
    <name type="scientific">Streptomyces bottropensis</name>
    <dbReference type="NCBI Taxonomy" id="42235"/>
    <lineage>
        <taxon>Bacteria</taxon>
        <taxon>Bacillati</taxon>
        <taxon>Actinomycetota</taxon>
        <taxon>Actinomycetes</taxon>
        <taxon>Kitasatosporales</taxon>
        <taxon>Streptomycetaceae</taxon>
        <taxon>Streptomyces</taxon>
    </lineage>
</organism>
<gene>
    <name evidence="5" type="ORF">QBA35_41210</name>
</gene>
<proteinExistence type="predicted"/>
<evidence type="ECO:0000256" key="2">
    <source>
        <dbReference type="PROSITE-ProRule" id="PRU00335"/>
    </source>
</evidence>
<dbReference type="PANTHER" id="PTHR30328:SF54">
    <property type="entry name" value="HTH-TYPE TRANSCRIPTIONAL REPRESSOR SCO4008"/>
    <property type="match status" value="1"/>
</dbReference>
<keyword evidence="6" id="KW-1185">Reference proteome</keyword>
<dbReference type="Gene3D" id="1.10.357.10">
    <property type="entry name" value="Tetracycline Repressor, domain 2"/>
    <property type="match status" value="1"/>
</dbReference>
<name>A0ABU8B0V3_9ACTN</name>
<sequence>MIDRDGHGSGSAGRRRHRRSADPSRRHDPELTRQSIMDAANEEFGEHGFKGARVERIAAAAGVNHSLITYHFGGKQGLYDAVAERWITRGATMMSGAEPFAEIVRDFVRWEHEEKVSIIRTLVRGELDGGPPPPEAWAARLLDVVDETRRRQARGEIRADLDVGALTLAFFTAAMAPEILPQLAATVTGADPASAEFIDRYAEQLARLVHILAEVPQDGPGSRTAPRPGAGETQDEDHPDN</sequence>
<dbReference type="SUPFAM" id="SSF46689">
    <property type="entry name" value="Homeodomain-like"/>
    <property type="match status" value="1"/>
</dbReference>
<feature type="domain" description="HTH tetR-type" evidence="4">
    <location>
        <begin position="30"/>
        <end position="90"/>
    </location>
</feature>